<dbReference type="GO" id="GO:0006355">
    <property type="term" value="P:regulation of DNA-templated transcription"/>
    <property type="evidence" value="ECO:0007669"/>
    <property type="project" value="InterPro"/>
</dbReference>
<evidence type="ECO:0000256" key="1">
    <source>
        <dbReference type="ARBA" id="ARBA00023163"/>
    </source>
</evidence>
<accession>A0A4R2RGH3</accession>
<feature type="domain" description="HTH HARE-type" evidence="2">
    <location>
        <begin position="10"/>
        <end position="88"/>
    </location>
</feature>
<dbReference type="EMBL" id="SLXT01000053">
    <property type="protein sequence ID" value="TCP58731.1"/>
    <property type="molecule type" value="Genomic_DNA"/>
</dbReference>
<dbReference type="InterPro" id="IPR007759">
    <property type="entry name" value="Asxl_HARE-HTH"/>
</dbReference>
<evidence type="ECO:0000259" key="2">
    <source>
        <dbReference type="PROSITE" id="PS51913"/>
    </source>
</evidence>
<dbReference type="Pfam" id="PF05066">
    <property type="entry name" value="HARE-HTH"/>
    <property type="match status" value="1"/>
</dbReference>
<dbReference type="PROSITE" id="PS51913">
    <property type="entry name" value="HTH_HARE"/>
    <property type="match status" value="1"/>
</dbReference>
<evidence type="ECO:0000313" key="3">
    <source>
        <dbReference type="EMBL" id="TCP58731.1"/>
    </source>
</evidence>
<dbReference type="AlphaFoldDB" id="A0A4R2RGH3"/>
<comment type="caution">
    <text evidence="3">The sequence shown here is derived from an EMBL/GenBank/DDBJ whole genome shotgun (WGS) entry which is preliminary data.</text>
</comment>
<organism evidence="3 4">
    <name type="scientific">Heliophilum fasciatum</name>
    <dbReference type="NCBI Taxonomy" id="35700"/>
    <lineage>
        <taxon>Bacteria</taxon>
        <taxon>Bacillati</taxon>
        <taxon>Bacillota</taxon>
        <taxon>Clostridia</taxon>
        <taxon>Eubacteriales</taxon>
        <taxon>Heliobacteriaceae</taxon>
        <taxon>Heliophilum</taxon>
    </lineage>
</organism>
<proteinExistence type="predicted"/>
<evidence type="ECO:0000313" key="4">
    <source>
        <dbReference type="Proteomes" id="UP000294813"/>
    </source>
</evidence>
<protein>
    <recommendedName>
        <fullName evidence="2">HTH HARE-type domain-containing protein</fullName>
    </recommendedName>
</protein>
<keyword evidence="1" id="KW-0804">Transcription</keyword>
<gene>
    <name evidence="3" type="ORF">EDD73_1531</name>
</gene>
<sequence length="318" mass="36866">MTCRDITNRMTFLELAEKILTEEKHPLNEVEIWEIAKEKGYDRLISTKGKTPWKTIGANIYLDMRDNPETTVFGKTEGRPKRFILKASSYATPATSEGAPAEIVTKNSKTAYSERDLHSLLAYYASVYMKVATKTVFHEKSSKRSFNQWLHPDMVSVYYPFTEFDSDLYDLGLQMGIQLIRFFSFELKKELSFSNLRESFFQAVSNSSWANEGYLVTADLDQGEEFMGELRRLSTSFGIGVIRLDTEEPDDCEVVFPAKNKDELDLETMSKLSIENPDFKNFIIRTRKDIHGKEIYQNHYDKVLQPEELKLKYRKSHS</sequence>
<reference evidence="3 4" key="1">
    <citation type="submission" date="2019-03" db="EMBL/GenBank/DDBJ databases">
        <title>Genomic Encyclopedia of Type Strains, Phase IV (KMG-IV): sequencing the most valuable type-strain genomes for metagenomic binning, comparative biology and taxonomic classification.</title>
        <authorList>
            <person name="Goeker M."/>
        </authorList>
    </citation>
    <scope>NUCLEOTIDE SEQUENCE [LARGE SCALE GENOMIC DNA]</scope>
    <source>
        <strain evidence="3 4">DSM 11170</strain>
    </source>
</reference>
<dbReference type="Proteomes" id="UP000294813">
    <property type="component" value="Unassembled WGS sequence"/>
</dbReference>
<keyword evidence="4" id="KW-1185">Reference proteome</keyword>
<name>A0A4R2RGH3_9FIRM</name>